<dbReference type="KEGG" id="yti:FNA67_12445"/>
<name>A0A5B9DR64_9HYPH</name>
<protein>
    <submittedName>
        <fullName evidence="1">Uncharacterized protein</fullName>
    </submittedName>
</protein>
<dbReference type="RefSeq" id="WP_049705474.1">
    <property type="nucleotide sequence ID" value="NZ_BMFM01000001.1"/>
</dbReference>
<dbReference type="AlphaFoldDB" id="A0A5B9DR64"/>
<sequence>MVLLSLRPRAFRSRNPGRDAETDAARFETIRNAIAMALDDARRERDGLQQRIDMHYAQAVSVLDSSDEYGARDAKDEAMIRSAEQGASNGRKRLAQLDAQIARLTRFMAEVDATAAGTDTEVVA</sequence>
<dbReference type="Proteomes" id="UP000321062">
    <property type="component" value="Chromosome"/>
</dbReference>
<proteinExistence type="predicted"/>
<gene>
    <name evidence="1" type="ORF">FNA67_12445</name>
</gene>
<keyword evidence="2" id="KW-1185">Reference proteome</keyword>
<reference evidence="1 2" key="1">
    <citation type="journal article" date="2015" name="Int. J. Syst. Evol. Microbiol.">
        <title>Youhaiella tibetensis gen. nov., sp. nov., isolated from subsurface sediment.</title>
        <authorList>
            <person name="Wang Y.X."/>
            <person name="Huang F.Q."/>
            <person name="Nogi Y."/>
            <person name="Pang S.J."/>
            <person name="Wang P.K."/>
            <person name="Lv J."/>
        </authorList>
    </citation>
    <scope>NUCLEOTIDE SEQUENCE [LARGE SCALE GENOMIC DNA]</scope>
    <source>
        <strain evidence="2">fig4</strain>
    </source>
</reference>
<dbReference type="EMBL" id="CP041690">
    <property type="protein sequence ID" value="QEE20938.1"/>
    <property type="molecule type" value="Genomic_DNA"/>
</dbReference>
<evidence type="ECO:0000313" key="2">
    <source>
        <dbReference type="Proteomes" id="UP000321062"/>
    </source>
</evidence>
<organism evidence="1 2">
    <name type="scientific">Paradevosia tibetensis</name>
    <dbReference type="NCBI Taxonomy" id="1447062"/>
    <lineage>
        <taxon>Bacteria</taxon>
        <taxon>Pseudomonadati</taxon>
        <taxon>Pseudomonadota</taxon>
        <taxon>Alphaproteobacteria</taxon>
        <taxon>Hyphomicrobiales</taxon>
        <taxon>Devosiaceae</taxon>
        <taxon>Paradevosia</taxon>
    </lineage>
</organism>
<dbReference type="OrthoDB" id="8139499at2"/>
<accession>A0A5B9DR64</accession>
<evidence type="ECO:0000313" key="1">
    <source>
        <dbReference type="EMBL" id="QEE20938.1"/>
    </source>
</evidence>